<dbReference type="Gene3D" id="1.10.10.10">
    <property type="entry name" value="Winged helix-like DNA-binding domain superfamily/Winged helix DNA-binding domain"/>
    <property type="match status" value="1"/>
</dbReference>
<dbReference type="Proteomes" id="UP001596514">
    <property type="component" value="Unassembled WGS sequence"/>
</dbReference>
<reference evidence="2" key="1">
    <citation type="journal article" date="2019" name="Int. J. Syst. Evol. Microbiol.">
        <title>The Global Catalogue of Microorganisms (GCM) 10K type strain sequencing project: providing services to taxonomists for standard genome sequencing and annotation.</title>
        <authorList>
            <consortium name="The Broad Institute Genomics Platform"/>
            <consortium name="The Broad Institute Genome Sequencing Center for Infectious Disease"/>
            <person name="Wu L."/>
            <person name="Ma J."/>
        </authorList>
    </citation>
    <scope>NUCLEOTIDE SEQUENCE [LARGE SCALE GENOMIC DNA]</scope>
    <source>
        <strain evidence="2">JCM 10083</strain>
    </source>
</reference>
<dbReference type="PANTHER" id="PTHR43132">
    <property type="entry name" value="ARSENICAL RESISTANCE OPERON REPRESSOR ARSR-RELATED"/>
    <property type="match status" value="1"/>
</dbReference>
<evidence type="ECO:0000313" key="1">
    <source>
        <dbReference type="EMBL" id="MFC7601981.1"/>
    </source>
</evidence>
<dbReference type="PANTHER" id="PTHR43132:SF8">
    <property type="entry name" value="HTH-TYPE TRANSCRIPTIONAL REGULATOR KMTR"/>
    <property type="match status" value="1"/>
</dbReference>
<dbReference type="InterPro" id="IPR011991">
    <property type="entry name" value="ArsR-like_HTH"/>
</dbReference>
<keyword evidence="2" id="KW-1185">Reference proteome</keyword>
<dbReference type="RefSeq" id="WP_343963904.1">
    <property type="nucleotide sequence ID" value="NZ_BAAAGK010000021.1"/>
</dbReference>
<dbReference type="InterPro" id="IPR036388">
    <property type="entry name" value="WH-like_DNA-bd_sf"/>
</dbReference>
<protein>
    <submittedName>
        <fullName evidence="1">ArsR/SmtB family transcription factor</fullName>
    </submittedName>
</protein>
<organism evidence="1 2">
    <name type="scientific">Streptosporangium amethystogenes subsp. fukuiense</name>
    <dbReference type="NCBI Taxonomy" id="698418"/>
    <lineage>
        <taxon>Bacteria</taxon>
        <taxon>Bacillati</taxon>
        <taxon>Actinomycetota</taxon>
        <taxon>Actinomycetes</taxon>
        <taxon>Streptosporangiales</taxon>
        <taxon>Streptosporangiaceae</taxon>
        <taxon>Streptosporangium</taxon>
    </lineage>
</organism>
<dbReference type="CDD" id="cd00090">
    <property type="entry name" value="HTH_ARSR"/>
    <property type="match status" value="1"/>
</dbReference>
<accession>A0ABW2T2L2</accession>
<dbReference type="InterPro" id="IPR051011">
    <property type="entry name" value="Metal_resp_trans_reg"/>
</dbReference>
<proteinExistence type="predicted"/>
<dbReference type="EMBL" id="JBHTEE010000001">
    <property type="protein sequence ID" value="MFC7601981.1"/>
    <property type="molecule type" value="Genomic_DNA"/>
</dbReference>
<dbReference type="InterPro" id="IPR036390">
    <property type="entry name" value="WH_DNA-bd_sf"/>
</dbReference>
<gene>
    <name evidence="1" type="ORF">ACFQVD_17935</name>
</gene>
<dbReference type="SUPFAM" id="SSF46785">
    <property type="entry name" value="Winged helix' DNA-binding domain"/>
    <property type="match status" value="1"/>
</dbReference>
<comment type="caution">
    <text evidence="1">The sequence shown here is derived from an EMBL/GenBank/DDBJ whole genome shotgun (WGS) entry which is preliminary data.</text>
</comment>
<sequence>MTRLHFTAADLADITFAPSPNALLETALSVRLPSGMGCSRPELQQWRRLVKGSLAKRAGVLLDVVPRQGRFIPDFLFQPDASDFSMGVELARRTPAEQLADDLGRLPLSAVSGSWRRELACGEAVAWQTLIDDLYGYFSSSLAPWWPLVRDTAVVDRGLRAETLLRGGVNALLATLGDRFRWEPPVLHIQTHVEYDVQLCGRGLLLIPSYFASGPLLAYRPRHSTVLVYPMYAGDRPATATDALGPLLGRTRAAVLATLRRPATTSELADQLAISRASASEHSTVLRNAGLISTSRMGSAVLHALTPLGLSLLAGDSAIG</sequence>
<evidence type="ECO:0000313" key="2">
    <source>
        <dbReference type="Proteomes" id="UP001596514"/>
    </source>
</evidence>
<name>A0ABW2T2L2_9ACTN</name>
<dbReference type="Pfam" id="PF12840">
    <property type="entry name" value="HTH_20"/>
    <property type="match status" value="1"/>
</dbReference>